<proteinExistence type="predicted"/>
<feature type="region of interest" description="Disordered" evidence="1">
    <location>
        <begin position="1"/>
        <end position="52"/>
    </location>
</feature>
<organism evidence="3 4">
    <name type="scientific">Actinoallomurus vinaceus</name>
    <dbReference type="NCBI Taxonomy" id="1080074"/>
    <lineage>
        <taxon>Bacteria</taxon>
        <taxon>Bacillati</taxon>
        <taxon>Actinomycetota</taxon>
        <taxon>Actinomycetes</taxon>
        <taxon>Streptosporangiales</taxon>
        <taxon>Thermomonosporaceae</taxon>
        <taxon>Actinoallomurus</taxon>
    </lineage>
</organism>
<dbReference type="Proteomes" id="UP001501442">
    <property type="component" value="Unassembled WGS sequence"/>
</dbReference>
<feature type="compositionally biased region" description="Low complexity" evidence="1">
    <location>
        <begin position="74"/>
        <end position="85"/>
    </location>
</feature>
<evidence type="ECO:0000256" key="1">
    <source>
        <dbReference type="SAM" id="MobiDB-lite"/>
    </source>
</evidence>
<reference evidence="4" key="1">
    <citation type="journal article" date="2019" name="Int. J. Syst. Evol. Microbiol.">
        <title>The Global Catalogue of Microorganisms (GCM) 10K type strain sequencing project: providing services to taxonomists for standard genome sequencing and annotation.</title>
        <authorList>
            <consortium name="The Broad Institute Genomics Platform"/>
            <consortium name="The Broad Institute Genome Sequencing Center for Infectious Disease"/>
            <person name="Wu L."/>
            <person name="Ma J."/>
        </authorList>
    </citation>
    <scope>NUCLEOTIDE SEQUENCE [LARGE SCALE GENOMIC DNA]</scope>
    <source>
        <strain evidence="4">JCM 17939</strain>
    </source>
</reference>
<dbReference type="EMBL" id="BAABHK010000009">
    <property type="protein sequence ID" value="GAA4631590.1"/>
    <property type="molecule type" value="Genomic_DNA"/>
</dbReference>
<sequence>MDRHDGRTENAVRVDRHGGPTEDARHVDQHDGRTEDAAHADRHDGRTEDAVRVNRGGRVGDALRAARPFRGADAPAAGVPAAGVPRRGGGVRRRGGGVRRRNGEVRRPGSGVRWRGRRAVIVGAAVAVAAAATLAVLARPRPALFAPRLSGPDRLVTNEFAHWNPRTPGTHVSRDWDVTSGSLFVRRGVAWTGVPDASAPDAGSSRSTGSSVFRMTTRRRDFDDVAVSLRLRNLGLTGAGRAAASEIDGVHVFLRWQSAEKLYVVSLNRRDGLIVVKKKLPGGEANGGTYVTLGQAPYAVPYGRWQAFRVRIRTSGGGLVTITVVKDGREVLSATDDGGEGAAILTPGAVGLRGDNCDFEFAGFRVTRA</sequence>
<comment type="caution">
    <text evidence="3">The sequence shown here is derived from an EMBL/GenBank/DDBJ whole genome shotgun (WGS) entry which is preliminary data.</text>
</comment>
<evidence type="ECO:0000256" key="2">
    <source>
        <dbReference type="SAM" id="Phobius"/>
    </source>
</evidence>
<evidence type="ECO:0000313" key="4">
    <source>
        <dbReference type="Proteomes" id="UP001501442"/>
    </source>
</evidence>
<keyword evidence="2" id="KW-0812">Transmembrane</keyword>
<keyword evidence="4" id="KW-1185">Reference proteome</keyword>
<keyword evidence="2" id="KW-0472">Membrane</keyword>
<protein>
    <recommendedName>
        <fullName evidence="5">3-keto-disaccharide hydrolase domain-containing protein</fullName>
    </recommendedName>
</protein>
<feature type="region of interest" description="Disordered" evidence="1">
    <location>
        <begin position="74"/>
        <end position="110"/>
    </location>
</feature>
<feature type="compositionally biased region" description="Basic residues" evidence="1">
    <location>
        <begin position="89"/>
        <end position="100"/>
    </location>
</feature>
<evidence type="ECO:0008006" key="5">
    <source>
        <dbReference type="Google" id="ProtNLM"/>
    </source>
</evidence>
<name>A0ABP8UJS4_9ACTN</name>
<keyword evidence="2" id="KW-1133">Transmembrane helix</keyword>
<evidence type="ECO:0000313" key="3">
    <source>
        <dbReference type="EMBL" id="GAA4631590.1"/>
    </source>
</evidence>
<dbReference type="Gene3D" id="2.60.120.560">
    <property type="entry name" value="Exo-inulinase, domain 1"/>
    <property type="match status" value="1"/>
</dbReference>
<gene>
    <name evidence="3" type="ORF">GCM10023196_061610</name>
</gene>
<accession>A0ABP8UJS4</accession>
<feature type="transmembrane region" description="Helical" evidence="2">
    <location>
        <begin position="119"/>
        <end position="138"/>
    </location>
</feature>